<organism evidence="3 4">
    <name type="scientific">Penaeus vannamei</name>
    <name type="common">Whiteleg shrimp</name>
    <name type="synonym">Litopenaeus vannamei</name>
    <dbReference type="NCBI Taxonomy" id="6689"/>
    <lineage>
        <taxon>Eukaryota</taxon>
        <taxon>Metazoa</taxon>
        <taxon>Ecdysozoa</taxon>
        <taxon>Arthropoda</taxon>
        <taxon>Crustacea</taxon>
        <taxon>Multicrustacea</taxon>
        <taxon>Malacostraca</taxon>
        <taxon>Eumalacostraca</taxon>
        <taxon>Eucarida</taxon>
        <taxon>Decapoda</taxon>
        <taxon>Dendrobranchiata</taxon>
        <taxon>Penaeoidea</taxon>
        <taxon>Penaeidae</taxon>
        <taxon>Penaeus</taxon>
    </lineage>
</organism>
<feature type="region of interest" description="Disordered" evidence="1">
    <location>
        <begin position="131"/>
        <end position="158"/>
    </location>
</feature>
<proteinExistence type="predicted"/>
<evidence type="ECO:0000256" key="2">
    <source>
        <dbReference type="SAM" id="SignalP"/>
    </source>
</evidence>
<accession>A0A3R7NWG1</accession>
<evidence type="ECO:0000313" key="3">
    <source>
        <dbReference type="EMBL" id="ROT68628.1"/>
    </source>
</evidence>
<evidence type="ECO:0000313" key="4">
    <source>
        <dbReference type="Proteomes" id="UP000283509"/>
    </source>
</evidence>
<feature type="compositionally biased region" description="Low complexity" evidence="1">
    <location>
        <begin position="103"/>
        <end position="113"/>
    </location>
</feature>
<keyword evidence="4" id="KW-1185">Reference proteome</keyword>
<name>A0A3R7NWG1_PENVA</name>
<protein>
    <submittedName>
        <fullName evidence="3">Uncharacterized protein</fullName>
    </submittedName>
</protein>
<dbReference type="AlphaFoldDB" id="A0A3R7NWG1"/>
<dbReference type="EMBL" id="QCYY01002651">
    <property type="protein sequence ID" value="ROT68628.1"/>
    <property type="molecule type" value="Genomic_DNA"/>
</dbReference>
<sequence>MRAILIACFVASAFGQSSLQGLREVNHLRSLAQPHLPKDINVLQQTEEFLLKFAELKALADAAPDPVDERPVHRPSAPRFTPSHAPAPVHAPAPPPAPRAPAPHRFAPSHSSSDTFDVNMKIASLLSQHHAANPTPAPLPAPLPARRPSPAAPQFAPQQAPTFAVPDNFASQQSFGRPSAAAAPARQHPVDLSIPTTNDQGLLINPERFPGPLADTVPAGVGGRVQHVQFTPEVAAAHKNLADAHAQILSLQSNLRV</sequence>
<evidence type="ECO:0000256" key="1">
    <source>
        <dbReference type="SAM" id="MobiDB-lite"/>
    </source>
</evidence>
<dbReference type="Proteomes" id="UP000283509">
    <property type="component" value="Unassembled WGS sequence"/>
</dbReference>
<feature type="compositionally biased region" description="Pro residues" evidence="1">
    <location>
        <begin position="89"/>
        <end position="101"/>
    </location>
</feature>
<feature type="chain" id="PRO_5018598854" evidence="2">
    <location>
        <begin position="16"/>
        <end position="257"/>
    </location>
</feature>
<gene>
    <name evidence="3" type="ORF">C7M84_013216</name>
</gene>
<feature type="region of interest" description="Disordered" evidence="1">
    <location>
        <begin position="64"/>
        <end position="114"/>
    </location>
</feature>
<reference evidence="3 4" key="2">
    <citation type="submission" date="2019-01" db="EMBL/GenBank/DDBJ databases">
        <title>The decoding of complex shrimp genome reveals the adaptation for benthos swimmer, frequently molting mechanism and breeding impact on genome.</title>
        <authorList>
            <person name="Sun Y."/>
            <person name="Gao Y."/>
            <person name="Yu Y."/>
        </authorList>
    </citation>
    <scope>NUCLEOTIDE SEQUENCE [LARGE SCALE GENOMIC DNA]</scope>
    <source>
        <tissue evidence="3">Muscle</tissue>
    </source>
</reference>
<feature type="signal peptide" evidence="2">
    <location>
        <begin position="1"/>
        <end position="15"/>
    </location>
</feature>
<comment type="caution">
    <text evidence="3">The sequence shown here is derived from an EMBL/GenBank/DDBJ whole genome shotgun (WGS) entry which is preliminary data.</text>
</comment>
<feature type="compositionally biased region" description="Pro residues" evidence="1">
    <location>
        <begin position="135"/>
        <end position="151"/>
    </location>
</feature>
<keyword evidence="2" id="KW-0732">Signal</keyword>
<reference evidence="3 4" key="1">
    <citation type="submission" date="2018-04" db="EMBL/GenBank/DDBJ databases">
        <authorList>
            <person name="Zhang X."/>
            <person name="Yuan J."/>
            <person name="Li F."/>
            <person name="Xiang J."/>
        </authorList>
    </citation>
    <scope>NUCLEOTIDE SEQUENCE [LARGE SCALE GENOMIC DNA]</scope>
    <source>
        <tissue evidence="3">Muscle</tissue>
    </source>
</reference>